<feature type="compositionally biased region" description="Basic and acidic residues" evidence="1">
    <location>
        <begin position="26"/>
        <end position="40"/>
    </location>
</feature>
<organism evidence="2 3">
    <name type="scientific">Didymella rabiei</name>
    <name type="common">Chickpea ascochyta blight fungus</name>
    <name type="synonym">Mycosphaerella rabiei</name>
    <dbReference type="NCBI Taxonomy" id="5454"/>
    <lineage>
        <taxon>Eukaryota</taxon>
        <taxon>Fungi</taxon>
        <taxon>Dikarya</taxon>
        <taxon>Ascomycota</taxon>
        <taxon>Pezizomycotina</taxon>
        <taxon>Dothideomycetes</taxon>
        <taxon>Pleosporomycetidae</taxon>
        <taxon>Pleosporales</taxon>
        <taxon>Pleosporineae</taxon>
        <taxon>Didymellaceae</taxon>
        <taxon>Ascochyta</taxon>
    </lineage>
</organism>
<reference evidence="2 3" key="1">
    <citation type="journal article" date="2016" name="Sci. Rep.">
        <title>Draft genome sequencing and secretome analysis of fungal phytopathogen Ascochyta rabiei provides insight into the necrotrophic effector repertoire.</title>
        <authorList>
            <person name="Verma S."/>
            <person name="Gazara R.K."/>
            <person name="Nizam S."/>
            <person name="Parween S."/>
            <person name="Chattopadhyay D."/>
            <person name="Verma P.K."/>
        </authorList>
    </citation>
    <scope>NUCLEOTIDE SEQUENCE [LARGE SCALE GENOMIC DNA]</scope>
    <source>
        <strain evidence="2 3">ArDII</strain>
    </source>
</reference>
<accession>A0A163MGP5</accession>
<name>A0A163MGP5_DIDRA</name>
<dbReference type="OrthoDB" id="3796887at2759"/>
<sequence length="616" mass="68911">MSHTFGEPYAMDKEQANERKRKRMLSRSDEEIQNDMDNKKVPYRRGWPDLQSLPLNSTDLHIENLFSRPQRDDIMARARTIFAVQRLVTDFQEITFRLPDNVNADGSTDLSAFVTFLFTADMVKDVDKVDRVIIQIRQSFMQVPAFNDISIECLHLGCLVAPPTYAVSPNDVTVRSKSEAVVDFVMQQLKKERCVWLCIEVVRRGLVEDTDRCQPTILITTPTANELRWYTTVLPGIRNFLVKKAPAFQIELLRADSLFRARKQHPPTDKVDGTSYEKIVTMGSSVGIEGDEFSGGTLGGVVTLEGGGQPTVRCGITNWHVVRDSRLDKHKTLFQKPQYMLSPSTQDHQGYLGHFQARMKNYAKNSEQGDCSAQALWKNANTQHNNIAKIDRTIGFVHTASGFRSMTTPRYATDSMTGSNDNDKVKNQLRFSLDWALIAVASSTDRVLLNVLPDKNLLVNSDNEVNGSFICNQWSTFNVNKNMVKVAKVGRTSGWTFGHINSELIHISPDNPEFQEMASLYGSTAGDPCHCFGVISDPRTTLFMEPGDSGSILLHPDSGAWLGLLFGTTGSGHGMFIAIDRIFQDIKAITGQEVTAPSFTRPEKIGLAPYQLEPTD</sequence>
<gene>
    <name evidence="2" type="ORF">ST47_g139</name>
</gene>
<proteinExistence type="predicted"/>
<dbReference type="EMBL" id="JYNV01000004">
    <property type="protein sequence ID" value="KZM28701.1"/>
    <property type="molecule type" value="Genomic_DNA"/>
</dbReference>
<evidence type="ECO:0000256" key="1">
    <source>
        <dbReference type="SAM" id="MobiDB-lite"/>
    </source>
</evidence>
<dbReference type="STRING" id="5454.A0A163MGP5"/>
<evidence type="ECO:0000313" key="3">
    <source>
        <dbReference type="Proteomes" id="UP000076837"/>
    </source>
</evidence>
<protein>
    <submittedName>
        <fullName evidence="2">Uncharacterized protein</fullName>
    </submittedName>
</protein>
<feature type="region of interest" description="Disordered" evidence="1">
    <location>
        <begin position="1"/>
        <end position="40"/>
    </location>
</feature>
<dbReference type="Proteomes" id="UP000076837">
    <property type="component" value="Unassembled WGS sequence"/>
</dbReference>
<comment type="caution">
    <text evidence="2">The sequence shown here is derived from an EMBL/GenBank/DDBJ whole genome shotgun (WGS) entry which is preliminary data.</text>
</comment>
<keyword evidence="3" id="KW-1185">Reference proteome</keyword>
<dbReference type="AlphaFoldDB" id="A0A163MGP5"/>
<evidence type="ECO:0000313" key="2">
    <source>
        <dbReference type="EMBL" id="KZM28701.1"/>
    </source>
</evidence>